<protein>
    <submittedName>
        <fullName evidence="1">Uncharacterized protein</fullName>
    </submittedName>
</protein>
<evidence type="ECO:0000313" key="2">
    <source>
        <dbReference type="Proteomes" id="UP000772434"/>
    </source>
</evidence>
<evidence type="ECO:0000313" key="1">
    <source>
        <dbReference type="EMBL" id="KAF9061533.1"/>
    </source>
</evidence>
<dbReference type="OrthoDB" id="2730162at2759"/>
<comment type="caution">
    <text evidence="1">The sequence shown here is derived from an EMBL/GenBank/DDBJ whole genome shotgun (WGS) entry which is preliminary data.</text>
</comment>
<dbReference type="Proteomes" id="UP000772434">
    <property type="component" value="Unassembled WGS sequence"/>
</dbReference>
<dbReference type="AlphaFoldDB" id="A0A9P5U1F8"/>
<keyword evidence="2" id="KW-1185">Reference proteome</keyword>
<proteinExistence type="predicted"/>
<reference evidence="1" key="1">
    <citation type="submission" date="2020-11" db="EMBL/GenBank/DDBJ databases">
        <authorList>
            <consortium name="DOE Joint Genome Institute"/>
            <person name="Ahrendt S."/>
            <person name="Riley R."/>
            <person name="Andreopoulos W."/>
            <person name="Labutti K."/>
            <person name="Pangilinan J."/>
            <person name="Ruiz-Duenas F.J."/>
            <person name="Barrasa J.M."/>
            <person name="Sanchez-Garcia M."/>
            <person name="Camarero S."/>
            <person name="Miyauchi S."/>
            <person name="Serrano A."/>
            <person name="Linde D."/>
            <person name="Babiker R."/>
            <person name="Drula E."/>
            <person name="Ayuso-Fernandez I."/>
            <person name="Pacheco R."/>
            <person name="Padilla G."/>
            <person name="Ferreira P."/>
            <person name="Barriuso J."/>
            <person name="Kellner H."/>
            <person name="Castanera R."/>
            <person name="Alfaro M."/>
            <person name="Ramirez L."/>
            <person name="Pisabarro A.G."/>
            <person name="Kuo A."/>
            <person name="Tritt A."/>
            <person name="Lipzen A."/>
            <person name="He G."/>
            <person name="Yan M."/>
            <person name="Ng V."/>
            <person name="Cullen D."/>
            <person name="Martin F."/>
            <person name="Rosso M.-N."/>
            <person name="Henrissat B."/>
            <person name="Hibbett D."/>
            <person name="Martinez A.T."/>
            <person name="Grigoriev I.V."/>
        </authorList>
    </citation>
    <scope>NUCLEOTIDE SEQUENCE</scope>
    <source>
        <strain evidence="1">AH 40177</strain>
    </source>
</reference>
<organism evidence="1 2">
    <name type="scientific">Rhodocollybia butyracea</name>
    <dbReference type="NCBI Taxonomy" id="206335"/>
    <lineage>
        <taxon>Eukaryota</taxon>
        <taxon>Fungi</taxon>
        <taxon>Dikarya</taxon>
        <taxon>Basidiomycota</taxon>
        <taxon>Agaricomycotina</taxon>
        <taxon>Agaricomycetes</taxon>
        <taxon>Agaricomycetidae</taxon>
        <taxon>Agaricales</taxon>
        <taxon>Marasmiineae</taxon>
        <taxon>Omphalotaceae</taxon>
        <taxon>Rhodocollybia</taxon>
    </lineage>
</organism>
<accession>A0A9P5U1F8</accession>
<gene>
    <name evidence="1" type="ORF">BDP27DRAFT_1235073</name>
</gene>
<sequence>METQDSKILAFLAKHLPDTAPDHSLSNFKSWVVQSRSYISRVVRDPVEAQATSTQKVRNQRKKKLVKQLLLNTHNDCINTAIGKLQKLIPTHVVKRKVVPYPPSNYWIVESQEIWDLWRYRITTAPQPDACIRRKPMHMVDESKLAYDVHGKESAIFVDEKKNPVAVVISELCDSEEILFWANEIVLLNVALERNVRKEDAGSIVISGWSAGSRSRMHLDFARNLKSKSKLSALEKHELQYKSASVFALFWNLVKSFGPKEVVEDLEEFVKENDLYRMDTSYVQNRKSQTYTIDVGDGVPVTFHNTDLAPPSGVFARNYARCVCSVYISGFLIVNRPVHYEKQPHKWAASWTTYRDNTRSQMGGHFYLASYGIRIQGASNRAVFWRLADWHGTSLPNLEPSEKEGPLLQSGLAIVTLARLPAAFRRFHKGQLSAEELHAEISNQCDELGLEEAMKDFAL</sequence>
<name>A0A9P5U1F8_9AGAR</name>
<dbReference type="EMBL" id="JADNRY010000198">
    <property type="protein sequence ID" value="KAF9061533.1"/>
    <property type="molecule type" value="Genomic_DNA"/>
</dbReference>